<dbReference type="SMR" id="A0A445G0X9"/>
<comment type="pathway">
    <text evidence="2">Protein modification; protein ubiquitination.</text>
</comment>
<dbReference type="EMBL" id="QZWG01000017">
    <property type="protein sequence ID" value="RZB54882.1"/>
    <property type="molecule type" value="Genomic_DNA"/>
</dbReference>
<dbReference type="InterPro" id="IPR000210">
    <property type="entry name" value="BTB/POZ_dom"/>
</dbReference>
<accession>A0A445G0X9</accession>
<evidence type="ECO:0000313" key="5">
    <source>
        <dbReference type="EMBL" id="RZB54882.1"/>
    </source>
</evidence>
<keyword evidence="6" id="KW-1185">Reference proteome</keyword>
<evidence type="ECO:0000313" key="6">
    <source>
        <dbReference type="Proteomes" id="UP000289340"/>
    </source>
</evidence>
<dbReference type="SUPFAM" id="SSF54695">
    <property type="entry name" value="POZ domain"/>
    <property type="match status" value="1"/>
</dbReference>
<evidence type="ECO:0000259" key="4">
    <source>
        <dbReference type="PROSITE" id="PS50097"/>
    </source>
</evidence>
<reference evidence="5 6" key="1">
    <citation type="submission" date="2018-09" db="EMBL/GenBank/DDBJ databases">
        <title>A high-quality reference genome of wild soybean provides a powerful tool to mine soybean genomes.</title>
        <authorList>
            <person name="Xie M."/>
            <person name="Chung C.Y.L."/>
            <person name="Li M.-W."/>
            <person name="Wong F.-L."/>
            <person name="Chan T.-F."/>
            <person name="Lam H.-M."/>
        </authorList>
    </citation>
    <scope>NUCLEOTIDE SEQUENCE [LARGE SCALE GENOMIC DNA]</scope>
    <source>
        <strain evidence="6">cv. W05</strain>
        <tissue evidence="5">Hypocotyl of etiolated seedlings</tissue>
    </source>
</reference>
<comment type="subcellular location">
    <subcellularLocation>
        <location evidence="1">Endomembrane system</location>
        <topology evidence="1">Peripheral membrane protein</topology>
    </subcellularLocation>
</comment>
<dbReference type="PANTHER" id="PTHR47369">
    <property type="entry name" value="BTB/POZ DOMAIN-CONTAINING PROTEIN"/>
    <property type="match status" value="1"/>
</dbReference>
<protein>
    <submittedName>
        <fullName evidence="5">Germ cell-less protein-like 1 isoform A</fullName>
    </submittedName>
</protein>
<dbReference type="AlphaFoldDB" id="A0A445G0X9"/>
<dbReference type="PROSITE" id="PS50097">
    <property type="entry name" value="BTB"/>
    <property type="match status" value="1"/>
</dbReference>
<dbReference type="Proteomes" id="UP000289340">
    <property type="component" value="Chromosome 17"/>
</dbReference>
<proteinExistence type="predicted"/>
<evidence type="ECO:0000256" key="3">
    <source>
        <dbReference type="SAM" id="MobiDB-lite"/>
    </source>
</evidence>
<gene>
    <name evidence="5" type="ORF">D0Y65_044691</name>
</gene>
<feature type="region of interest" description="Disordered" evidence="3">
    <location>
        <begin position="1"/>
        <end position="27"/>
    </location>
</feature>
<evidence type="ECO:0000256" key="2">
    <source>
        <dbReference type="ARBA" id="ARBA00004906"/>
    </source>
</evidence>
<evidence type="ECO:0000256" key="1">
    <source>
        <dbReference type="ARBA" id="ARBA00004184"/>
    </source>
</evidence>
<feature type="compositionally biased region" description="Basic and acidic residues" evidence="3">
    <location>
        <begin position="1"/>
        <end position="13"/>
    </location>
</feature>
<dbReference type="InterPro" id="IPR011333">
    <property type="entry name" value="SKP1/BTB/POZ_sf"/>
</dbReference>
<dbReference type="Pfam" id="PF00651">
    <property type="entry name" value="BTB"/>
    <property type="match status" value="1"/>
</dbReference>
<organism evidence="5 6">
    <name type="scientific">Glycine soja</name>
    <name type="common">Wild soybean</name>
    <dbReference type="NCBI Taxonomy" id="3848"/>
    <lineage>
        <taxon>Eukaryota</taxon>
        <taxon>Viridiplantae</taxon>
        <taxon>Streptophyta</taxon>
        <taxon>Embryophyta</taxon>
        <taxon>Tracheophyta</taxon>
        <taxon>Spermatophyta</taxon>
        <taxon>Magnoliopsida</taxon>
        <taxon>eudicotyledons</taxon>
        <taxon>Gunneridae</taxon>
        <taxon>Pentapetalae</taxon>
        <taxon>rosids</taxon>
        <taxon>fabids</taxon>
        <taxon>Fabales</taxon>
        <taxon>Fabaceae</taxon>
        <taxon>Papilionoideae</taxon>
        <taxon>50 kb inversion clade</taxon>
        <taxon>NPAAA clade</taxon>
        <taxon>indigoferoid/millettioid clade</taxon>
        <taxon>Phaseoleae</taxon>
        <taxon>Glycine</taxon>
        <taxon>Glycine subgen. Soja</taxon>
    </lineage>
</organism>
<dbReference type="Gramene" id="XM_028354809.1">
    <property type="protein sequence ID" value="XP_028210610.1"/>
    <property type="gene ID" value="LOC114393450"/>
</dbReference>
<comment type="caution">
    <text evidence="5">The sequence shown here is derived from an EMBL/GenBank/DDBJ whole genome shotgun (WGS) entry which is preliminary data.</text>
</comment>
<name>A0A445G0X9_GLYSO</name>
<sequence length="871" mass="95114">MSMEEPQFREHPKAKIATIPPSQHSDGAAAELRGADCNLASLCEHVQIEGFNSGSFSDIVVNAMGSTYHLHRLILSRSSYFRNMLHGPWKEAGAPVVALHVDDKNVNDEAIAMALAYLYGHHPKLNDNNAFRVLAAASFLDLQDLCGICTDFIISELWTSNFLAYQVFAENQDYGMHGERVRTACWGYLCQSGGMELKEVLPKLSSQTLHALLTSNDLWILNEEKRFELALYTFLAKSAHCKVEHPAHGISGTESATGIHTDSGSSKGKIVTDSCTSNRLETDMGKIGLKTDLKDPSTPSLLVEVADPVADFKDGGVSVSNEQVPQASYVSSPNLNPRYSCDMEGPSLGNSLPDTDEVRTSCYVETPLGAGATSMGATGVGIEGTSEEGPFYHLDNNSWLVRDQSRYCFSSNSCNELTSNDWGRYGTPLFSWNGQVVGRRQLKSHPRGNFRGHGDEYDAFFNIFEGGSLLYCNMSFDALLNVRKQLEELGFPCKAVNDGLWLQMLLSQRVQEIAADTCKVCSLMNMACTCQKQFAFSHGASTSGSYVQEHNQNIMPGNVGNIYVAESSAGERNGLFRPVRVHVRGAIDGLAGIGRGTTFVPASASPPTRFVFSRVPFGVGNRNYPQSAANDDSEARADPNGDLAGDGLTALVGLSLGGSNGTNVHTELTQRGYEMGLQSSMSGTTAGGASTGGIPMQMLETPEHTIGIEWDNVNSTSISLDLKAPLSHFPPFRFGVRFEDVHRLGEGQVKHSPEVFYAGSLWKVSVQAFNDEDPQGRRTLGLFLHRRKAEITDIHRKVHMYVDSREKVTARYQLTVPSKREMTVFGSFKQTGTLLPKAPKGWGWRTALLFDELADLLQNGALRVIAVVQLV</sequence>
<dbReference type="GO" id="GO:0012505">
    <property type="term" value="C:endomembrane system"/>
    <property type="evidence" value="ECO:0007669"/>
    <property type="project" value="UniProtKB-SubCell"/>
</dbReference>
<dbReference type="SMART" id="SM00225">
    <property type="entry name" value="BTB"/>
    <property type="match status" value="1"/>
</dbReference>
<dbReference type="Gene3D" id="3.30.710.10">
    <property type="entry name" value="Potassium Channel Kv1.1, Chain A"/>
    <property type="match status" value="1"/>
</dbReference>
<feature type="domain" description="BTB" evidence="4">
    <location>
        <begin position="57"/>
        <end position="127"/>
    </location>
</feature>
<feature type="region of interest" description="Disordered" evidence="3">
    <location>
        <begin position="623"/>
        <end position="642"/>
    </location>
</feature>
<dbReference type="PANTHER" id="PTHR47369:SF1">
    <property type="entry name" value="BTB_POZ DOMAIN-CONTAINING PROTEIN"/>
    <property type="match status" value="1"/>
</dbReference>